<evidence type="ECO:0000313" key="10">
    <source>
        <dbReference type="Proteomes" id="UP000219452"/>
    </source>
</evidence>
<keyword evidence="3 6" id="KW-0326">Glycosidase</keyword>
<dbReference type="PANTHER" id="PTHR31490">
    <property type="entry name" value="GLYCOSYL HYDROLASE"/>
    <property type="match status" value="1"/>
</dbReference>
<dbReference type="EC" id="3.2.1.8" evidence="6"/>
<dbReference type="PROSITE" id="PS51760">
    <property type="entry name" value="GH10_2"/>
    <property type="match status" value="1"/>
</dbReference>
<keyword evidence="4 6" id="KW-0624">Polysaccharide degradation</keyword>
<keyword evidence="9" id="KW-0858">Xylan degradation</keyword>
<reference evidence="10" key="1">
    <citation type="submission" date="2017-09" db="EMBL/GenBank/DDBJ databases">
        <authorList>
            <person name="Varghese N."/>
            <person name="Submissions S."/>
        </authorList>
    </citation>
    <scope>NUCLEOTIDE SEQUENCE [LARGE SCALE GENOMIC DNA]</scope>
    <source>
        <strain evidence="10">DSM 29961</strain>
    </source>
</reference>
<feature type="active site" description="Nucleophile" evidence="5">
    <location>
        <position position="271"/>
    </location>
</feature>
<evidence type="ECO:0000256" key="6">
    <source>
        <dbReference type="RuleBase" id="RU361174"/>
    </source>
</evidence>
<dbReference type="AlphaFoldDB" id="A0A286F4N2"/>
<comment type="similarity">
    <text evidence="6">Belongs to the glycosyl hydrolase 10 (cellulase F) family.</text>
</comment>
<comment type="catalytic activity">
    <reaction evidence="6">
        <text>Endohydrolysis of (1-&gt;4)-beta-D-xylosidic linkages in xylans.</text>
        <dbReference type="EC" id="3.2.1.8"/>
    </reaction>
</comment>
<sequence length="366" mass="42129">MKKLLYFRNQVGVTLLLSGMGLLGMGLNAGPTAEPTLKEAYKKYFPIGVAVAPRNLTGPEADLIVQQFNSVTPENAMKMGPIHPEENRYFWRDADAIVDFAQKNGIKVRGHNLCWHSQAPRWFFTDSLGKQVSKELLLSRMKRHITDVATRYKGKIYAWDVVNEAVPDTGTGVYRKSKFYEILGDEYIEKAFEYAHQADPDARLFYNDYNTENAAKRAKIYQLVKKLTSKGVPIHGVGLQGHWSIYEPTVQELETSIKQFASLGLAVQITELDVSVYPKEHERREKRPTDTSEFTPEMNEKQAAHYKMLFDVFRKHRKTVTNVTFWNVSDKTSWLDNFPVPGRKDYPLLFDQNYQPKKAFWSVVKF</sequence>
<evidence type="ECO:0000256" key="1">
    <source>
        <dbReference type="ARBA" id="ARBA00022801"/>
    </source>
</evidence>
<gene>
    <name evidence="9" type="ORF">SAMN06269250_0327</name>
</gene>
<dbReference type="EMBL" id="OCNH01000001">
    <property type="protein sequence ID" value="SOD78168.1"/>
    <property type="molecule type" value="Genomic_DNA"/>
</dbReference>
<dbReference type="GO" id="GO:0031176">
    <property type="term" value="F:endo-1,4-beta-xylanase activity"/>
    <property type="evidence" value="ECO:0007669"/>
    <property type="project" value="UniProtKB-EC"/>
</dbReference>
<dbReference type="PROSITE" id="PS00591">
    <property type="entry name" value="GH10_1"/>
    <property type="match status" value="1"/>
</dbReference>
<dbReference type="GO" id="GO:0045493">
    <property type="term" value="P:xylan catabolic process"/>
    <property type="evidence" value="ECO:0007669"/>
    <property type="project" value="UniProtKB-KW"/>
</dbReference>
<dbReference type="InterPro" id="IPR001000">
    <property type="entry name" value="GH10_dom"/>
</dbReference>
<feature type="region of interest" description="Disordered" evidence="7">
    <location>
        <begin position="279"/>
        <end position="298"/>
    </location>
</feature>
<evidence type="ECO:0000313" key="9">
    <source>
        <dbReference type="EMBL" id="SOD78168.1"/>
    </source>
</evidence>
<accession>A0A286F4N2</accession>
<evidence type="ECO:0000259" key="8">
    <source>
        <dbReference type="PROSITE" id="PS51760"/>
    </source>
</evidence>
<dbReference type="PRINTS" id="PR00134">
    <property type="entry name" value="GLHYDRLASE10"/>
</dbReference>
<keyword evidence="2 6" id="KW-0119">Carbohydrate metabolism</keyword>
<keyword evidence="10" id="KW-1185">Reference proteome</keyword>
<dbReference type="OrthoDB" id="9809277at2"/>
<dbReference type="SUPFAM" id="SSF51445">
    <property type="entry name" value="(Trans)glycosidases"/>
    <property type="match status" value="1"/>
</dbReference>
<dbReference type="Gene3D" id="3.20.20.80">
    <property type="entry name" value="Glycosidases"/>
    <property type="match status" value="1"/>
</dbReference>
<evidence type="ECO:0000256" key="5">
    <source>
        <dbReference type="PROSITE-ProRule" id="PRU10061"/>
    </source>
</evidence>
<evidence type="ECO:0000256" key="2">
    <source>
        <dbReference type="ARBA" id="ARBA00023277"/>
    </source>
</evidence>
<dbReference type="Pfam" id="PF00331">
    <property type="entry name" value="Glyco_hydro_10"/>
    <property type="match status" value="1"/>
</dbReference>
<organism evidence="9 10">
    <name type="scientific">Spirosoma fluviale</name>
    <dbReference type="NCBI Taxonomy" id="1597977"/>
    <lineage>
        <taxon>Bacteria</taxon>
        <taxon>Pseudomonadati</taxon>
        <taxon>Bacteroidota</taxon>
        <taxon>Cytophagia</taxon>
        <taxon>Cytophagales</taxon>
        <taxon>Cytophagaceae</taxon>
        <taxon>Spirosoma</taxon>
    </lineage>
</organism>
<evidence type="ECO:0000256" key="7">
    <source>
        <dbReference type="SAM" id="MobiDB-lite"/>
    </source>
</evidence>
<feature type="compositionally biased region" description="Basic and acidic residues" evidence="7">
    <location>
        <begin position="279"/>
        <end position="290"/>
    </location>
</feature>
<dbReference type="InterPro" id="IPR044846">
    <property type="entry name" value="GH10"/>
</dbReference>
<keyword evidence="1 6" id="KW-0378">Hydrolase</keyword>
<dbReference type="PANTHER" id="PTHR31490:SF90">
    <property type="entry name" value="ENDO-1,4-BETA-XYLANASE A"/>
    <property type="match status" value="1"/>
</dbReference>
<dbReference type="InterPro" id="IPR017853">
    <property type="entry name" value="GH"/>
</dbReference>
<proteinExistence type="inferred from homology"/>
<name>A0A286F4N2_9BACT</name>
<evidence type="ECO:0000256" key="4">
    <source>
        <dbReference type="ARBA" id="ARBA00023326"/>
    </source>
</evidence>
<evidence type="ECO:0000256" key="3">
    <source>
        <dbReference type="ARBA" id="ARBA00023295"/>
    </source>
</evidence>
<dbReference type="InterPro" id="IPR031158">
    <property type="entry name" value="GH10_AS"/>
</dbReference>
<protein>
    <recommendedName>
        <fullName evidence="6">Beta-xylanase</fullName>
        <ecNumber evidence="6">3.2.1.8</ecNumber>
    </recommendedName>
</protein>
<feature type="domain" description="GH10" evidence="8">
    <location>
        <begin position="31"/>
        <end position="366"/>
    </location>
</feature>
<dbReference type="SMART" id="SM00633">
    <property type="entry name" value="Glyco_10"/>
    <property type="match status" value="1"/>
</dbReference>
<dbReference type="Proteomes" id="UP000219452">
    <property type="component" value="Unassembled WGS sequence"/>
</dbReference>